<dbReference type="OrthoDB" id="2363925at2"/>
<proteinExistence type="predicted"/>
<dbReference type="RefSeq" id="WP_152232177.1">
    <property type="nucleotide sequence ID" value="NZ_BAAAOT010000041.1"/>
</dbReference>
<evidence type="ECO:0000259" key="1">
    <source>
        <dbReference type="Pfam" id="PF12867"/>
    </source>
</evidence>
<dbReference type="InterPro" id="IPR034660">
    <property type="entry name" value="DinB/YfiT-like"/>
</dbReference>
<evidence type="ECO:0000313" key="2">
    <source>
        <dbReference type="EMBL" id="MPV89459.1"/>
    </source>
</evidence>
<keyword evidence="3" id="KW-1185">Reference proteome</keyword>
<dbReference type="Gene3D" id="1.20.120.450">
    <property type="entry name" value="dinb family like domain"/>
    <property type="match status" value="1"/>
</dbReference>
<dbReference type="EMBL" id="WHPD01002659">
    <property type="protein sequence ID" value="MPV89459.1"/>
    <property type="molecule type" value="Genomic_DNA"/>
</dbReference>
<protein>
    <submittedName>
        <fullName evidence="2">DUF664 domain-containing protein</fullName>
    </submittedName>
</protein>
<feature type="domain" description="DinB-like" evidence="1">
    <location>
        <begin position="11"/>
        <end position="158"/>
    </location>
</feature>
<organism evidence="2 3">
    <name type="scientific">Georgenia ruanii</name>
    <dbReference type="NCBI Taxonomy" id="348442"/>
    <lineage>
        <taxon>Bacteria</taxon>
        <taxon>Bacillati</taxon>
        <taxon>Actinomycetota</taxon>
        <taxon>Actinomycetes</taxon>
        <taxon>Micrococcales</taxon>
        <taxon>Bogoriellaceae</taxon>
        <taxon>Georgenia</taxon>
    </lineage>
</organism>
<gene>
    <name evidence="2" type="ORF">GB882_12340</name>
</gene>
<accession>A0A7J9UXV2</accession>
<name>A0A7J9UXV2_9MICO</name>
<comment type="caution">
    <text evidence="2">The sequence shown here is derived from an EMBL/GenBank/DDBJ whole genome shotgun (WGS) entry which is preliminary data.</text>
</comment>
<dbReference type="InterPro" id="IPR024775">
    <property type="entry name" value="DinB-like"/>
</dbReference>
<dbReference type="Proteomes" id="UP000429644">
    <property type="component" value="Unassembled WGS sequence"/>
</dbReference>
<dbReference type="Pfam" id="PF12867">
    <property type="entry name" value="DinB_2"/>
    <property type="match status" value="1"/>
</dbReference>
<evidence type="ECO:0000313" key="3">
    <source>
        <dbReference type="Proteomes" id="UP000429644"/>
    </source>
</evidence>
<reference evidence="2 3" key="1">
    <citation type="submission" date="2019-10" db="EMBL/GenBank/DDBJ databases">
        <title>Georgenia wutianyii sp. nov. and Georgenia yuyongxinii sp. nov. isolated from plateau pika (Ochotona curzoniae) in the Qinghai-Tibet plateau of China.</title>
        <authorList>
            <person name="Tian Z."/>
        </authorList>
    </citation>
    <scope>NUCLEOTIDE SEQUENCE [LARGE SCALE GENOMIC DNA]</scope>
    <source>
        <strain evidence="2 3">JCM 15130</strain>
    </source>
</reference>
<sequence>MNTAELLIEAYSRVPDGVDRILDGLDEAGLTARPDAQANSIAWLVWHLSRGQDAQIADAAGTEEAWTADGWAERFALPFDATATGYGQSAEEVGAVRASAAELRGYLGAVHRRTVEFLSTLAEEDLDRIVDERWDPPVSLGVRLVSIVADDLQHLGQAAYVRGLYERS</sequence>
<dbReference type="AlphaFoldDB" id="A0A7J9UXV2"/>
<dbReference type="SUPFAM" id="SSF109854">
    <property type="entry name" value="DinB/YfiT-like putative metalloenzymes"/>
    <property type="match status" value="1"/>
</dbReference>
<dbReference type="NCBIfam" id="NF047843">
    <property type="entry name" value="MST_Rv0443"/>
    <property type="match status" value="1"/>
</dbReference>